<feature type="transmembrane region" description="Helical" evidence="5">
    <location>
        <begin position="136"/>
        <end position="156"/>
    </location>
</feature>
<comment type="subcellular location">
    <subcellularLocation>
        <location evidence="1">Membrane</location>
        <topology evidence="1">Multi-pass membrane protein</topology>
    </subcellularLocation>
</comment>
<feature type="transmembrane region" description="Helical" evidence="5">
    <location>
        <begin position="162"/>
        <end position="180"/>
    </location>
</feature>
<dbReference type="PANTHER" id="PTHR23514:SF13">
    <property type="entry name" value="INNER MEMBRANE PROTEIN YBJJ"/>
    <property type="match status" value="1"/>
</dbReference>
<reference evidence="7 8" key="1">
    <citation type="journal article" date="2019" name="Nat. Med.">
        <title>A library of human gut bacterial isolates paired with longitudinal multiomics data enables mechanistic microbiome research.</title>
        <authorList>
            <person name="Poyet M."/>
            <person name="Groussin M."/>
            <person name="Gibbons S.M."/>
            <person name="Avila-Pacheco J."/>
            <person name="Jiang X."/>
            <person name="Kearney S.M."/>
            <person name="Perrotta A.R."/>
            <person name="Berdy B."/>
            <person name="Zhao S."/>
            <person name="Lieberman T.D."/>
            <person name="Swanson P.K."/>
            <person name="Smith M."/>
            <person name="Roesemann S."/>
            <person name="Alexander J.E."/>
            <person name="Rich S.A."/>
            <person name="Livny J."/>
            <person name="Vlamakis H."/>
            <person name="Clish C."/>
            <person name="Bullock K."/>
            <person name="Deik A."/>
            <person name="Scott J."/>
            <person name="Pierce K.A."/>
            <person name="Xavier R.J."/>
            <person name="Alm E.J."/>
        </authorList>
    </citation>
    <scope>NUCLEOTIDE SEQUENCE [LARGE SCALE GENOMIC DNA]</scope>
    <source>
        <strain evidence="7 8">BIOML-A160</strain>
    </source>
</reference>
<name>A0A7J5JPH4_BACT4</name>
<feature type="transmembrane region" description="Helical" evidence="5">
    <location>
        <begin position="295"/>
        <end position="316"/>
    </location>
</feature>
<feature type="transmembrane region" description="Helical" evidence="5">
    <location>
        <begin position="356"/>
        <end position="378"/>
    </location>
</feature>
<dbReference type="Gene3D" id="1.20.1250.20">
    <property type="entry name" value="MFS general substrate transporter like domains"/>
    <property type="match status" value="2"/>
</dbReference>
<dbReference type="InterPro" id="IPR051788">
    <property type="entry name" value="MFS_Transporter"/>
</dbReference>
<dbReference type="SUPFAM" id="SSF103473">
    <property type="entry name" value="MFS general substrate transporter"/>
    <property type="match status" value="1"/>
</dbReference>
<dbReference type="InterPro" id="IPR036259">
    <property type="entry name" value="MFS_trans_sf"/>
</dbReference>
<evidence type="ECO:0000256" key="4">
    <source>
        <dbReference type="ARBA" id="ARBA00023136"/>
    </source>
</evidence>
<gene>
    <name evidence="7" type="ORF">GAN75_18525</name>
</gene>
<feature type="transmembrane region" description="Helical" evidence="5">
    <location>
        <begin position="238"/>
        <end position="258"/>
    </location>
</feature>
<feature type="transmembrane region" description="Helical" evidence="5">
    <location>
        <begin position="42"/>
        <end position="64"/>
    </location>
</feature>
<protein>
    <submittedName>
        <fullName evidence="7">MFS transporter</fullName>
    </submittedName>
</protein>
<feature type="transmembrane region" description="Helical" evidence="5">
    <location>
        <begin position="71"/>
        <end position="90"/>
    </location>
</feature>
<evidence type="ECO:0000256" key="3">
    <source>
        <dbReference type="ARBA" id="ARBA00022989"/>
    </source>
</evidence>
<feature type="transmembrane region" description="Helical" evidence="5">
    <location>
        <begin position="96"/>
        <end position="115"/>
    </location>
</feature>
<evidence type="ECO:0000313" key="8">
    <source>
        <dbReference type="Proteomes" id="UP000436825"/>
    </source>
</evidence>
<dbReference type="CDD" id="cd17393">
    <property type="entry name" value="MFS_MosC_like"/>
    <property type="match status" value="1"/>
</dbReference>
<dbReference type="Pfam" id="PF07690">
    <property type="entry name" value="MFS_1"/>
    <property type="match status" value="1"/>
</dbReference>
<dbReference type="InterPro" id="IPR011701">
    <property type="entry name" value="MFS"/>
</dbReference>
<evidence type="ECO:0000256" key="2">
    <source>
        <dbReference type="ARBA" id="ARBA00022692"/>
    </source>
</evidence>
<organism evidence="7 8">
    <name type="scientific">Bacteroides thetaiotaomicron</name>
    <dbReference type="NCBI Taxonomy" id="818"/>
    <lineage>
        <taxon>Bacteria</taxon>
        <taxon>Pseudomonadati</taxon>
        <taxon>Bacteroidota</taxon>
        <taxon>Bacteroidia</taxon>
        <taxon>Bacteroidales</taxon>
        <taxon>Bacteroidaceae</taxon>
        <taxon>Bacteroides</taxon>
    </lineage>
</organism>
<feature type="transmembrane region" description="Helical" evidence="5">
    <location>
        <begin position="270"/>
        <end position="289"/>
    </location>
</feature>
<dbReference type="PROSITE" id="PS50850">
    <property type="entry name" value="MFS"/>
    <property type="match status" value="1"/>
</dbReference>
<dbReference type="EMBL" id="WCRW01000014">
    <property type="protein sequence ID" value="KAB4453323.1"/>
    <property type="molecule type" value="Genomic_DNA"/>
</dbReference>
<feature type="transmembrane region" description="Helical" evidence="5">
    <location>
        <begin position="328"/>
        <end position="350"/>
    </location>
</feature>
<dbReference type="InterPro" id="IPR020846">
    <property type="entry name" value="MFS_dom"/>
</dbReference>
<dbReference type="RefSeq" id="WP_106831516.1">
    <property type="nucleotide sequence ID" value="NZ_JAGURE010000015.1"/>
</dbReference>
<evidence type="ECO:0000313" key="7">
    <source>
        <dbReference type="EMBL" id="KAB4453323.1"/>
    </source>
</evidence>
<feature type="transmembrane region" description="Helical" evidence="5">
    <location>
        <begin position="200"/>
        <end position="218"/>
    </location>
</feature>
<proteinExistence type="predicted"/>
<keyword evidence="4 5" id="KW-0472">Membrane</keyword>
<sequence>MSKHPIIANRTAFLVIGCLEAAWAPLVPYVKRAFSLDEASLGLLMLCTGLGSIIALPLSSWLCVRFGAKRVVYFSGFLMAFSLLTISLLTNLTLTAIMLLIFGGCTITIDVAANVNGVAVESQTGKHLMSGFHGGYSLGTLIGAGVMSSLFAFGIIPMWSVVIFMILVLAAMMAGCRDLLSSEALKSNDRPKQDMNKKFYIPPMVIVVGLLCFIMYASEGAVMGWSAIFVSQERGIDMSVAGFFYTAFAIAMTVMRLCGDKVVDRFGRRSVICGGALLIAVGFTTVVSIDNAIASAVGFAMVGCGAANVVPQFVSFAAHIKGMAVHNIISFINALGYSGILLGPVIIGFIGKRYGLYMSFIGIALLALIVAIISYIILRIRHIPIRTDVQEDDRKTCLCNSAK</sequence>
<evidence type="ECO:0000259" key="6">
    <source>
        <dbReference type="PROSITE" id="PS50850"/>
    </source>
</evidence>
<dbReference type="GO" id="GO:0016020">
    <property type="term" value="C:membrane"/>
    <property type="evidence" value="ECO:0007669"/>
    <property type="project" value="UniProtKB-SubCell"/>
</dbReference>
<dbReference type="AlphaFoldDB" id="A0A7J5JPH4"/>
<feature type="domain" description="Major facilitator superfamily (MFS) profile" evidence="6">
    <location>
        <begin position="204"/>
        <end position="403"/>
    </location>
</feature>
<dbReference type="GO" id="GO:0022857">
    <property type="term" value="F:transmembrane transporter activity"/>
    <property type="evidence" value="ECO:0007669"/>
    <property type="project" value="InterPro"/>
</dbReference>
<feature type="transmembrane region" description="Helical" evidence="5">
    <location>
        <begin position="12"/>
        <end position="30"/>
    </location>
</feature>
<accession>A0A7J5JPH4</accession>
<dbReference type="PANTHER" id="PTHR23514">
    <property type="entry name" value="BYPASS OF STOP CODON PROTEIN 6"/>
    <property type="match status" value="1"/>
</dbReference>
<dbReference type="Proteomes" id="UP000436825">
    <property type="component" value="Unassembled WGS sequence"/>
</dbReference>
<evidence type="ECO:0000256" key="5">
    <source>
        <dbReference type="SAM" id="Phobius"/>
    </source>
</evidence>
<evidence type="ECO:0000256" key="1">
    <source>
        <dbReference type="ARBA" id="ARBA00004141"/>
    </source>
</evidence>
<keyword evidence="3 5" id="KW-1133">Transmembrane helix</keyword>
<comment type="caution">
    <text evidence="7">The sequence shown here is derived from an EMBL/GenBank/DDBJ whole genome shotgun (WGS) entry which is preliminary data.</text>
</comment>
<keyword evidence="2 5" id="KW-0812">Transmembrane</keyword>